<dbReference type="Pfam" id="PF09339">
    <property type="entry name" value="HTH_IclR"/>
    <property type="match status" value="1"/>
</dbReference>
<dbReference type="InterPro" id="IPR014757">
    <property type="entry name" value="Tscrpt_reg_IclR_C"/>
</dbReference>
<dbReference type="SUPFAM" id="SSF46785">
    <property type="entry name" value="Winged helix' DNA-binding domain"/>
    <property type="match status" value="1"/>
</dbReference>
<dbReference type="SMART" id="SM00346">
    <property type="entry name" value="HTH_ICLR"/>
    <property type="match status" value="1"/>
</dbReference>
<evidence type="ECO:0000259" key="5">
    <source>
        <dbReference type="PROSITE" id="PS51078"/>
    </source>
</evidence>
<reference evidence="7" key="1">
    <citation type="journal article" date="2019" name="Int. J. Syst. Evol. Microbiol.">
        <title>The Global Catalogue of Microorganisms (GCM) 10K type strain sequencing project: providing services to taxonomists for standard genome sequencing and annotation.</title>
        <authorList>
            <consortium name="The Broad Institute Genomics Platform"/>
            <consortium name="The Broad Institute Genome Sequencing Center for Infectious Disease"/>
            <person name="Wu L."/>
            <person name="Ma J."/>
        </authorList>
    </citation>
    <scope>NUCLEOTIDE SEQUENCE [LARGE SCALE GENOMIC DNA]</scope>
    <source>
        <strain evidence="7">CCUG 58127</strain>
    </source>
</reference>
<keyword evidence="3" id="KW-0804">Transcription</keyword>
<dbReference type="InterPro" id="IPR036388">
    <property type="entry name" value="WH-like_DNA-bd_sf"/>
</dbReference>
<accession>A0ABW2AGI2</accession>
<organism evidence="6 7">
    <name type="scientific">Flexivirga alba</name>
    <dbReference type="NCBI Taxonomy" id="702742"/>
    <lineage>
        <taxon>Bacteria</taxon>
        <taxon>Bacillati</taxon>
        <taxon>Actinomycetota</taxon>
        <taxon>Actinomycetes</taxon>
        <taxon>Micrococcales</taxon>
        <taxon>Dermacoccaceae</taxon>
        <taxon>Flexivirga</taxon>
    </lineage>
</organism>
<protein>
    <submittedName>
        <fullName evidence="6">IclR family transcriptional regulator</fullName>
    </submittedName>
</protein>
<dbReference type="EMBL" id="JBHSWH010000001">
    <property type="protein sequence ID" value="MFC6705674.1"/>
    <property type="molecule type" value="Genomic_DNA"/>
</dbReference>
<dbReference type="SUPFAM" id="SSF55781">
    <property type="entry name" value="GAF domain-like"/>
    <property type="match status" value="1"/>
</dbReference>
<evidence type="ECO:0000313" key="6">
    <source>
        <dbReference type="EMBL" id="MFC6705674.1"/>
    </source>
</evidence>
<dbReference type="RefSeq" id="WP_382401020.1">
    <property type="nucleotide sequence ID" value="NZ_JBHSWH010000001.1"/>
</dbReference>
<dbReference type="PROSITE" id="PS51077">
    <property type="entry name" value="HTH_ICLR"/>
    <property type="match status" value="1"/>
</dbReference>
<keyword evidence="1" id="KW-0805">Transcription regulation</keyword>
<evidence type="ECO:0000256" key="2">
    <source>
        <dbReference type="ARBA" id="ARBA00023125"/>
    </source>
</evidence>
<evidence type="ECO:0000313" key="7">
    <source>
        <dbReference type="Proteomes" id="UP001596298"/>
    </source>
</evidence>
<evidence type="ECO:0000256" key="1">
    <source>
        <dbReference type="ARBA" id="ARBA00023015"/>
    </source>
</evidence>
<keyword evidence="2" id="KW-0238">DNA-binding</keyword>
<comment type="caution">
    <text evidence="6">The sequence shown here is derived from an EMBL/GenBank/DDBJ whole genome shotgun (WGS) entry which is preliminary data.</text>
</comment>
<dbReference type="Pfam" id="PF01614">
    <property type="entry name" value="IclR_C"/>
    <property type="match status" value="1"/>
</dbReference>
<keyword evidence="7" id="KW-1185">Reference proteome</keyword>
<dbReference type="PROSITE" id="PS51078">
    <property type="entry name" value="ICLR_ED"/>
    <property type="match status" value="1"/>
</dbReference>
<dbReference type="InterPro" id="IPR050707">
    <property type="entry name" value="HTH_MetabolicPath_Reg"/>
</dbReference>
<feature type="domain" description="IclR-ED" evidence="5">
    <location>
        <begin position="74"/>
        <end position="261"/>
    </location>
</feature>
<feature type="domain" description="HTH iclR-type" evidence="4">
    <location>
        <begin position="12"/>
        <end position="73"/>
    </location>
</feature>
<evidence type="ECO:0000259" key="4">
    <source>
        <dbReference type="PROSITE" id="PS51077"/>
    </source>
</evidence>
<evidence type="ECO:0000256" key="3">
    <source>
        <dbReference type="ARBA" id="ARBA00023163"/>
    </source>
</evidence>
<dbReference type="Gene3D" id="1.10.10.10">
    <property type="entry name" value="Winged helix-like DNA-binding domain superfamily/Winged helix DNA-binding domain"/>
    <property type="match status" value="1"/>
</dbReference>
<name>A0ABW2AGI2_9MICO</name>
<proteinExistence type="predicted"/>
<gene>
    <name evidence="6" type="ORF">ACFQDH_10450</name>
</gene>
<dbReference type="PANTHER" id="PTHR30136">
    <property type="entry name" value="HELIX-TURN-HELIX TRANSCRIPTIONAL REGULATOR, ICLR FAMILY"/>
    <property type="match status" value="1"/>
</dbReference>
<sequence>MSVVDEGVSTRGGSVRRTLQILELVAARGGASAKEIADATELPLPTVYRLLRELLDSEYLIHIRTEKRFELGYKLHELALSLHQQIGVPRAVGKEIAALHQRMGLAAYFAIHRGSQIVVVHTVDSPSAPRLKPIGFGFHEAAHATALGKILLADMDDEQRERHLDPEPMPRFGPGTLTTRLELTAQLAEVADRGIAWEIEEFQAGAMCCAAAVRTGSGRVVGSVAVSGPMERIALRRDEVEHELRCTASAVSRYYRSGHTG</sequence>
<dbReference type="Gene3D" id="3.30.450.40">
    <property type="match status" value="1"/>
</dbReference>
<dbReference type="InterPro" id="IPR005471">
    <property type="entry name" value="Tscrpt_reg_IclR_N"/>
</dbReference>
<dbReference type="PANTHER" id="PTHR30136:SF24">
    <property type="entry name" value="HTH-TYPE TRANSCRIPTIONAL REPRESSOR ALLR"/>
    <property type="match status" value="1"/>
</dbReference>
<dbReference type="Proteomes" id="UP001596298">
    <property type="component" value="Unassembled WGS sequence"/>
</dbReference>
<dbReference type="InterPro" id="IPR029016">
    <property type="entry name" value="GAF-like_dom_sf"/>
</dbReference>
<dbReference type="InterPro" id="IPR036390">
    <property type="entry name" value="WH_DNA-bd_sf"/>
</dbReference>